<dbReference type="CDD" id="cd01651">
    <property type="entry name" value="RT_G2_intron"/>
    <property type="match status" value="1"/>
</dbReference>
<dbReference type="SUPFAM" id="SSF56672">
    <property type="entry name" value="DNA/RNA polymerases"/>
    <property type="match status" value="1"/>
</dbReference>
<keyword evidence="2" id="KW-0808">Transferase</keyword>
<accession>A0A1I2N367</accession>
<dbReference type="Proteomes" id="UP000181942">
    <property type="component" value="Unassembled WGS sequence"/>
</dbReference>
<dbReference type="InterPro" id="IPR051083">
    <property type="entry name" value="GrpII_Intron_Splice-Mob/Def"/>
</dbReference>
<organism evidence="2 3">
    <name type="scientific">Streptomyces mirabilis</name>
    <dbReference type="NCBI Taxonomy" id="68239"/>
    <lineage>
        <taxon>Bacteria</taxon>
        <taxon>Bacillati</taxon>
        <taxon>Actinomycetota</taxon>
        <taxon>Actinomycetes</taxon>
        <taxon>Kitasatosporales</taxon>
        <taxon>Streptomycetaceae</taxon>
        <taxon>Streptomyces</taxon>
    </lineage>
</organism>
<dbReference type="GO" id="GO:0003964">
    <property type="term" value="F:RNA-directed DNA polymerase activity"/>
    <property type="evidence" value="ECO:0007669"/>
    <property type="project" value="UniProtKB-KW"/>
</dbReference>
<reference evidence="2 3" key="1">
    <citation type="submission" date="2016-10" db="EMBL/GenBank/DDBJ databases">
        <authorList>
            <person name="de Groot N.N."/>
        </authorList>
    </citation>
    <scope>NUCLEOTIDE SEQUENCE [LARGE SCALE GENOMIC DNA]</scope>
    <source>
        <strain evidence="2 3">OK461</strain>
    </source>
</reference>
<keyword evidence="2" id="KW-0548">Nucleotidyltransferase</keyword>
<dbReference type="InterPro" id="IPR013597">
    <property type="entry name" value="Mat_intron_G2"/>
</dbReference>
<dbReference type="InterPro" id="IPR000477">
    <property type="entry name" value="RT_dom"/>
</dbReference>
<dbReference type="Pfam" id="PF08388">
    <property type="entry name" value="GIIM"/>
    <property type="match status" value="1"/>
</dbReference>
<dbReference type="PROSITE" id="PS50878">
    <property type="entry name" value="RT_POL"/>
    <property type="match status" value="1"/>
</dbReference>
<feature type="domain" description="Reverse transcriptase" evidence="1">
    <location>
        <begin position="53"/>
        <end position="293"/>
    </location>
</feature>
<dbReference type="PANTHER" id="PTHR34047">
    <property type="entry name" value="NUCLEAR INTRON MATURASE 1, MITOCHONDRIAL-RELATED"/>
    <property type="match status" value="1"/>
</dbReference>
<evidence type="ECO:0000259" key="1">
    <source>
        <dbReference type="PROSITE" id="PS50878"/>
    </source>
</evidence>
<dbReference type="PANTHER" id="PTHR34047:SF3">
    <property type="entry name" value="BLR2052 PROTEIN"/>
    <property type="match status" value="1"/>
</dbReference>
<dbReference type="RefSeq" id="WP_075030778.1">
    <property type="nucleotide sequence ID" value="NZ_FONR01000014.1"/>
</dbReference>
<dbReference type="AlphaFoldDB" id="A0A1I2N367"/>
<dbReference type="Pfam" id="PF00078">
    <property type="entry name" value="RVT_1"/>
    <property type="match status" value="1"/>
</dbReference>
<dbReference type="OrthoDB" id="1550386at2"/>
<proteinExistence type="predicted"/>
<dbReference type="InterPro" id="IPR043502">
    <property type="entry name" value="DNA/RNA_pol_sf"/>
</dbReference>
<name>A0A1I2N367_9ACTN</name>
<keyword evidence="2" id="KW-0695">RNA-directed DNA polymerase</keyword>
<protein>
    <submittedName>
        <fullName evidence="2">Group II intron reverse transcriptase/maturase</fullName>
    </submittedName>
</protein>
<evidence type="ECO:0000313" key="2">
    <source>
        <dbReference type="EMBL" id="SFF97299.1"/>
    </source>
</evidence>
<dbReference type="NCBIfam" id="TIGR04416">
    <property type="entry name" value="group_II_RT_mat"/>
    <property type="match status" value="1"/>
</dbReference>
<gene>
    <name evidence="2" type="ORF">SAMN02787118_114119</name>
</gene>
<sequence>MDELKALGKPFDISKWAVQEAWERVKANQGSAGVDGVSIREFEKDLKNNLYKIWNRMSSGAYFPPPVKAVEIPKAHGGGTRVLGVPSVADRVAQTVVAGVLEARVEMIFHPDSYGYRPKRSALDAVGVCRQRCWKYDWVVELDIRKFFDSVPHDLIVRAVEANTDLPWVVLYVKRWLVAPLVLPDGTLQVRDHGTPQGSAISPVLANLFLHYAFDAWMARVFPAMPFERYADDAVVHCSSRGQAERVLAAIAERMGEVGLELHPDKTRIVYCKDGKRRGSYERTSFTFLGFTFRPRGARTRTGEMFLSFAPAVSKDALKKMGATVRAWKLHQRSGLSEQDLARWINPVVRGWMQYYGAFSRSALYPLLARINAYVMRWSRNKYRRLRGRKKAQAAWERAVKLRPKFFAQWAWVTWVPAAW</sequence>
<dbReference type="InterPro" id="IPR030931">
    <property type="entry name" value="Group_II_RT_mat"/>
</dbReference>
<dbReference type="EMBL" id="FONR01000014">
    <property type="protein sequence ID" value="SFF97299.1"/>
    <property type="molecule type" value="Genomic_DNA"/>
</dbReference>
<evidence type="ECO:0000313" key="3">
    <source>
        <dbReference type="Proteomes" id="UP000181942"/>
    </source>
</evidence>